<evidence type="ECO:0000256" key="1">
    <source>
        <dbReference type="SAM" id="SignalP"/>
    </source>
</evidence>
<accession>A0ABS2P7B5</accession>
<dbReference type="PROSITE" id="PS51257">
    <property type="entry name" value="PROKAR_LIPOPROTEIN"/>
    <property type="match status" value="1"/>
</dbReference>
<dbReference type="Proteomes" id="UP000741863">
    <property type="component" value="Unassembled WGS sequence"/>
</dbReference>
<feature type="domain" description="SLH" evidence="2">
    <location>
        <begin position="132"/>
        <end position="192"/>
    </location>
</feature>
<organism evidence="3 4">
    <name type="scientific">Geomicrobium sediminis</name>
    <dbReference type="NCBI Taxonomy" id="1347788"/>
    <lineage>
        <taxon>Bacteria</taxon>
        <taxon>Bacillati</taxon>
        <taxon>Bacillota</taxon>
        <taxon>Bacilli</taxon>
        <taxon>Bacillales</taxon>
        <taxon>Geomicrobium</taxon>
    </lineage>
</organism>
<dbReference type="InterPro" id="IPR001119">
    <property type="entry name" value="SLH_dom"/>
</dbReference>
<reference evidence="3 4" key="1">
    <citation type="submission" date="2021-01" db="EMBL/GenBank/DDBJ databases">
        <title>Genomic Encyclopedia of Type Strains, Phase IV (KMG-IV): sequencing the most valuable type-strain genomes for metagenomic binning, comparative biology and taxonomic classification.</title>
        <authorList>
            <person name="Goeker M."/>
        </authorList>
    </citation>
    <scope>NUCLEOTIDE SEQUENCE [LARGE SCALE GENOMIC DNA]</scope>
    <source>
        <strain evidence="3 4">DSM 25540</strain>
    </source>
</reference>
<comment type="caution">
    <text evidence="3">The sequence shown here is derived from an EMBL/GenBank/DDBJ whole genome shotgun (WGS) entry which is preliminary data.</text>
</comment>
<evidence type="ECO:0000259" key="2">
    <source>
        <dbReference type="PROSITE" id="PS51272"/>
    </source>
</evidence>
<keyword evidence="4" id="KW-1185">Reference proteome</keyword>
<sequence>MKAHSKLLALTGSLLMLYGCSSSATADEQPEVAGDSWVNSEIRELDSKVTEAEARTEQLSQDIAMISEGRSFIDVDVQHNAFHEIEYLTSLGIINGYSDQTFRPSNSINRGQTAAMIARHLSLTVPDDYVLQAPDVSKSHQNYDDLRKVEYHGVMTGNNDGHMNPSNPLTRSQMAVVLVRAFPDEIPETSNQYTYTDLREGSFSYDQVNQLADAGITNRVGTAFRPSEHTTRSHFALFMSRTINEDYR</sequence>
<keyword evidence="3" id="KW-0449">Lipoprotein</keyword>
<evidence type="ECO:0000313" key="3">
    <source>
        <dbReference type="EMBL" id="MBM7631308.1"/>
    </source>
</evidence>
<evidence type="ECO:0000313" key="4">
    <source>
        <dbReference type="Proteomes" id="UP000741863"/>
    </source>
</evidence>
<feature type="domain" description="SLH" evidence="2">
    <location>
        <begin position="193"/>
        <end position="248"/>
    </location>
</feature>
<dbReference type="RefSeq" id="WP_204695463.1">
    <property type="nucleotide sequence ID" value="NZ_JAFBEC010000001.1"/>
</dbReference>
<feature type="signal peptide" evidence="1">
    <location>
        <begin position="1"/>
        <end position="26"/>
    </location>
</feature>
<dbReference type="PANTHER" id="PTHR43308">
    <property type="entry name" value="OUTER MEMBRANE PROTEIN ALPHA-RELATED"/>
    <property type="match status" value="1"/>
</dbReference>
<dbReference type="PANTHER" id="PTHR43308:SF5">
    <property type="entry name" value="S-LAYER PROTEIN _ PEPTIDOGLYCAN ENDO-BETA-N-ACETYLGLUCOSAMINIDASE"/>
    <property type="match status" value="1"/>
</dbReference>
<dbReference type="InterPro" id="IPR051465">
    <property type="entry name" value="Cell_Envelope_Struct_Comp"/>
</dbReference>
<keyword evidence="1" id="KW-0732">Signal</keyword>
<feature type="domain" description="SLH" evidence="2">
    <location>
        <begin position="68"/>
        <end position="131"/>
    </location>
</feature>
<dbReference type="Pfam" id="PF00395">
    <property type="entry name" value="SLH"/>
    <property type="match status" value="3"/>
</dbReference>
<gene>
    <name evidence="3" type="ORF">JOD17_000399</name>
</gene>
<dbReference type="PROSITE" id="PS51272">
    <property type="entry name" value="SLH"/>
    <property type="match status" value="3"/>
</dbReference>
<proteinExistence type="predicted"/>
<feature type="chain" id="PRO_5047093416" evidence="1">
    <location>
        <begin position="27"/>
        <end position="248"/>
    </location>
</feature>
<name>A0ABS2P7B5_9BACL</name>
<dbReference type="EMBL" id="JAFBEC010000001">
    <property type="protein sequence ID" value="MBM7631308.1"/>
    <property type="molecule type" value="Genomic_DNA"/>
</dbReference>
<protein>
    <submittedName>
        <fullName evidence="3">Outer membrane murein-binding lipoprotein Lpp</fullName>
    </submittedName>
</protein>